<dbReference type="AlphaFoldDB" id="A0A4Q0U828"/>
<evidence type="ECO:0000259" key="2">
    <source>
        <dbReference type="Pfam" id="PF03432"/>
    </source>
</evidence>
<reference evidence="3" key="2">
    <citation type="submission" date="2021-09" db="EMBL/GenBank/DDBJ databases">
        <authorList>
            <person name="Gilroy R."/>
        </authorList>
    </citation>
    <scope>NUCLEOTIDE SEQUENCE</scope>
    <source>
        <strain evidence="3">4100</strain>
    </source>
</reference>
<organism evidence="3 4">
    <name type="scientific">Candidatus Amulumruptor caecigallinarius</name>
    <dbReference type="NCBI Taxonomy" id="2109911"/>
    <lineage>
        <taxon>Bacteria</taxon>
        <taxon>Pseudomonadati</taxon>
        <taxon>Bacteroidota</taxon>
        <taxon>Bacteroidia</taxon>
        <taxon>Bacteroidales</taxon>
        <taxon>Muribaculaceae</taxon>
        <taxon>Candidatus Amulumruptor</taxon>
    </lineage>
</organism>
<feature type="compositionally biased region" description="Polar residues" evidence="1">
    <location>
        <begin position="381"/>
        <end position="395"/>
    </location>
</feature>
<comment type="caution">
    <text evidence="3">The sequence shown here is derived from an EMBL/GenBank/DDBJ whole genome shotgun (WGS) entry which is preliminary data.</text>
</comment>
<feature type="region of interest" description="Disordered" evidence="1">
    <location>
        <begin position="371"/>
        <end position="433"/>
    </location>
</feature>
<evidence type="ECO:0000313" key="4">
    <source>
        <dbReference type="Proteomes" id="UP000711407"/>
    </source>
</evidence>
<accession>A0A4Q0U828</accession>
<name>A0A4Q0U828_9BACT</name>
<proteinExistence type="predicted"/>
<sequence>MIATILPKSATFHAIMYNEKKVAEGSAVLIEKRNISGAAAMPGYTAEDMRDFFNEYSSRNSRIKYPQYHVAISCKGNEYTHEELTEFAHKYLDEMGYGDPRQPLLIYAHTDTDNTHIHIVTSRVAPDGKKIGHSHERRRALETVEKLMKQDRKEKVDKDIALAWEYSFNDVGGIQVIMQSKGYECYRKKDNDKVYVKYGGVIQRVLAVSDIESHFRKHTHPVNDDEHKKELQKRSRLLYGIFNKYKHTCGSLGEFAEKMRKQFGVSLVFMGSKDNPTSYRIVDHEKKAVFYPMIDIPILRKSFKTYDDRLKLTRETINKMLTDNPSATSKEINEALYRDCGTYITDYAIVIDNKKEKMDDSIVEKLKNNNNAAWQRDHPSQHASAASSGKQQPKTLNIGGSGQSASTTNRDWEVGGGTDRDDLEEQMKRQMKL</sequence>
<dbReference type="Pfam" id="PF03432">
    <property type="entry name" value="Relaxase"/>
    <property type="match status" value="1"/>
</dbReference>
<protein>
    <submittedName>
        <fullName evidence="3">Relaxase/mobilization nuclease domain-containing protein</fullName>
    </submittedName>
</protein>
<dbReference type="EMBL" id="DYXT01000006">
    <property type="protein sequence ID" value="HJE38273.1"/>
    <property type="molecule type" value="Genomic_DNA"/>
</dbReference>
<dbReference type="InterPro" id="IPR005094">
    <property type="entry name" value="Endonuclease_MobA/VirD2"/>
</dbReference>
<gene>
    <name evidence="3" type="ORF">K8V47_00695</name>
</gene>
<reference evidence="3" key="1">
    <citation type="journal article" date="2021" name="PeerJ">
        <title>Extensive microbial diversity within the chicken gut microbiome revealed by metagenomics and culture.</title>
        <authorList>
            <person name="Gilroy R."/>
            <person name="Ravi A."/>
            <person name="Getino M."/>
            <person name="Pursley I."/>
            <person name="Horton D.L."/>
            <person name="Alikhan N.F."/>
            <person name="Baker D."/>
            <person name="Gharbi K."/>
            <person name="Hall N."/>
            <person name="Watson M."/>
            <person name="Adriaenssens E.M."/>
            <person name="Foster-Nyarko E."/>
            <person name="Jarju S."/>
            <person name="Secka A."/>
            <person name="Antonio M."/>
            <person name="Oren A."/>
            <person name="Chaudhuri R.R."/>
            <person name="La Ragione R."/>
            <person name="Hildebrand F."/>
            <person name="Pallen M.J."/>
        </authorList>
    </citation>
    <scope>NUCLEOTIDE SEQUENCE</scope>
    <source>
        <strain evidence="3">4100</strain>
    </source>
</reference>
<feature type="domain" description="MobA/VirD2-like nuclease" evidence="2">
    <location>
        <begin position="37"/>
        <end position="149"/>
    </location>
</feature>
<dbReference type="Proteomes" id="UP000711407">
    <property type="component" value="Unassembled WGS sequence"/>
</dbReference>
<evidence type="ECO:0000313" key="3">
    <source>
        <dbReference type="EMBL" id="HJE38273.1"/>
    </source>
</evidence>
<evidence type="ECO:0000256" key="1">
    <source>
        <dbReference type="SAM" id="MobiDB-lite"/>
    </source>
</evidence>